<evidence type="ECO:0000313" key="2">
    <source>
        <dbReference type="Proteomes" id="UP000192815"/>
    </source>
</evidence>
<accession>A0A1X0MZF3</accession>
<dbReference type="Pfam" id="PF13671">
    <property type="entry name" value="AAA_33"/>
    <property type="match status" value="1"/>
</dbReference>
<organism evidence="1 2">
    <name type="scientific">Pseudomonas floridensis</name>
    <dbReference type="NCBI Taxonomy" id="1958950"/>
    <lineage>
        <taxon>Bacteria</taxon>
        <taxon>Pseudomonadati</taxon>
        <taxon>Pseudomonadota</taxon>
        <taxon>Gammaproteobacteria</taxon>
        <taxon>Pseudomonadales</taxon>
        <taxon>Pseudomonadaceae</taxon>
        <taxon>Pseudomonas</taxon>
    </lineage>
</organism>
<gene>
    <name evidence="1" type="ORF">BZK31_24430</name>
</gene>
<dbReference type="Proteomes" id="UP000192815">
    <property type="component" value="Unassembled WGS sequence"/>
</dbReference>
<dbReference type="Gene3D" id="3.40.50.300">
    <property type="entry name" value="P-loop containing nucleotide triphosphate hydrolases"/>
    <property type="match status" value="1"/>
</dbReference>
<dbReference type="STRING" id="1958950.BZK31_24430"/>
<dbReference type="EMBL" id="MUIO01000111">
    <property type="protein sequence ID" value="ORC55728.1"/>
    <property type="molecule type" value="Genomic_DNA"/>
</dbReference>
<keyword evidence="1" id="KW-0131">Cell cycle</keyword>
<name>A0A1X0MZF3_9PSED</name>
<comment type="caution">
    <text evidence="1">The sequence shown here is derived from an EMBL/GenBank/DDBJ whole genome shotgun (WGS) entry which is preliminary data.</text>
</comment>
<dbReference type="AlphaFoldDB" id="A0A1X0MZF3"/>
<keyword evidence="2" id="KW-1185">Reference proteome</keyword>
<dbReference type="SUPFAM" id="SSF52540">
    <property type="entry name" value="P-loop containing nucleoside triphosphate hydrolases"/>
    <property type="match status" value="1"/>
</dbReference>
<dbReference type="OrthoDB" id="531205at2"/>
<proteinExistence type="predicted"/>
<protein>
    <submittedName>
        <fullName evidence="1">Cell division protein ZipA</fullName>
    </submittedName>
</protein>
<evidence type="ECO:0000313" key="1">
    <source>
        <dbReference type="EMBL" id="ORC55728.1"/>
    </source>
</evidence>
<sequence>MTTLHLLCGKIASGKSTRAHALADEQAAILISEDRWLAALYPDEIRSVSDYVQRARRIRGVLEPLVISLLKADNNVVLDFPANTVADRAWLRGLADQAGVQHRLHFLDVDDQTCLERLRARNAQGGHDFAATDREFEVITSYFRAPEDDEGLVVVTD</sequence>
<reference evidence="2" key="1">
    <citation type="submission" date="2017-02" db="EMBL/GenBank/DDBJ databases">
        <title>Pseudomonas floridae sp. nov., a novel pathogenic bacterial species isolated from tomato.</title>
        <authorList>
            <person name="Timilsina S."/>
            <person name="Vallad G.E."/>
            <person name="Jones J.B."/>
        </authorList>
    </citation>
    <scope>NUCLEOTIDE SEQUENCE [LARGE SCALE GENOMIC DNA]</scope>
    <source>
        <strain evidence="2">GEV388</strain>
    </source>
</reference>
<dbReference type="RefSeq" id="WP_083185844.1">
    <property type="nucleotide sequence ID" value="NZ_CBCRZR010000003.1"/>
</dbReference>
<dbReference type="InterPro" id="IPR027417">
    <property type="entry name" value="P-loop_NTPase"/>
</dbReference>
<keyword evidence="1" id="KW-0132">Cell division</keyword>
<dbReference type="GO" id="GO:0051301">
    <property type="term" value="P:cell division"/>
    <property type="evidence" value="ECO:0007669"/>
    <property type="project" value="UniProtKB-KW"/>
</dbReference>